<sequence length="233" mass="27355">MRKLNSRTRKHIRWDVLCPKFWEAINTGATDGSNYQELNFLLQELAPQDHEDDFRDMLRYLRSYVEGEASRRREPGEDLIRQLVHCIMNVWFCAGVANPCINWEKVTDAIGIKTPWTTLQDTVKTKACAAIQQAPPEFTASGIFSQACPSGVEKTSNIHYDCRGYFMRTRLKDRAPNYKRERWVDIRNINIPQKNISVWLRALPIFPLLILAVILWHIWDRECPDSCFSRRRR</sequence>
<evidence type="ECO:0000313" key="2">
    <source>
        <dbReference type="EMBL" id="EUD64954.1"/>
    </source>
</evidence>
<organism evidence="2 3">
    <name type="scientific">Plasmodium inui San Antonio 1</name>
    <dbReference type="NCBI Taxonomy" id="1237626"/>
    <lineage>
        <taxon>Eukaryota</taxon>
        <taxon>Sar</taxon>
        <taxon>Alveolata</taxon>
        <taxon>Apicomplexa</taxon>
        <taxon>Aconoidasida</taxon>
        <taxon>Haemosporida</taxon>
        <taxon>Plasmodiidae</taxon>
        <taxon>Plasmodium</taxon>
        <taxon>Plasmodium (Plasmodium)</taxon>
    </lineage>
</organism>
<proteinExistence type="predicted"/>
<evidence type="ECO:0000313" key="3">
    <source>
        <dbReference type="Proteomes" id="UP000030640"/>
    </source>
</evidence>
<dbReference type="GeneID" id="20039960"/>
<keyword evidence="3" id="KW-1185">Reference proteome</keyword>
<reference evidence="2 3" key="1">
    <citation type="submission" date="2013-02" db="EMBL/GenBank/DDBJ databases">
        <title>The Genome Sequence of Plasmodium inui San Antonio 1.</title>
        <authorList>
            <consortium name="The Broad Institute Genome Sequencing Platform"/>
            <consortium name="The Broad Institute Genome Sequencing Center for Infectious Disease"/>
            <person name="Neafsey D."/>
            <person name="Cheeseman I."/>
            <person name="Volkman S."/>
            <person name="Adams J."/>
            <person name="Walker B."/>
            <person name="Young S.K."/>
            <person name="Zeng Q."/>
            <person name="Gargeya S."/>
            <person name="Fitzgerald M."/>
            <person name="Haas B."/>
            <person name="Abouelleil A."/>
            <person name="Alvarado L."/>
            <person name="Arachchi H.M."/>
            <person name="Berlin A.M."/>
            <person name="Chapman S.B."/>
            <person name="Dewar J."/>
            <person name="Goldberg J."/>
            <person name="Griggs A."/>
            <person name="Gujja S."/>
            <person name="Hansen M."/>
            <person name="Howarth C."/>
            <person name="Imamovic A."/>
            <person name="Larimer J."/>
            <person name="McCowan C."/>
            <person name="Murphy C."/>
            <person name="Neiman D."/>
            <person name="Pearson M."/>
            <person name="Priest M."/>
            <person name="Roberts A."/>
            <person name="Saif S."/>
            <person name="Shea T."/>
            <person name="Sisk P."/>
            <person name="Sykes S."/>
            <person name="Wortman J."/>
            <person name="Nusbaum C."/>
            <person name="Birren B."/>
        </authorList>
    </citation>
    <scope>NUCLEOTIDE SEQUENCE [LARGE SCALE GENOMIC DNA]</scope>
    <source>
        <strain evidence="2 3">San Antonio 1</strain>
    </source>
</reference>
<feature type="transmembrane region" description="Helical" evidence="1">
    <location>
        <begin position="198"/>
        <end position="219"/>
    </location>
</feature>
<dbReference type="RefSeq" id="XP_008818487.1">
    <property type="nucleotide sequence ID" value="XM_008820265.1"/>
</dbReference>
<gene>
    <name evidence="2" type="ORF">C922_04686</name>
</gene>
<dbReference type="AlphaFoldDB" id="W7A750"/>
<protein>
    <submittedName>
        <fullName evidence="2">Uncharacterized protein</fullName>
    </submittedName>
</protein>
<keyword evidence="1" id="KW-0812">Transmembrane</keyword>
<accession>W7A750</accession>
<dbReference type="VEuPathDB" id="PlasmoDB:C922_04686"/>
<dbReference type="EMBL" id="KI965486">
    <property type="protein sequence ID" value="EUD64954.1"/>
    <property type="molecule type" value="Genomic_DNA"/>
</dbReference>
<dbReference type="Proteomes" id="UP000030640">
    <property type="component" value="Unassembled WGS sequence"/>
</dbReference>
<name>W7A750_9APIC</name>
<evidence type="ECO:0000256" key="1">
    <source>
        <dbReference type="SAM" id="Phobius"/>
    </source>
</evidence>
<keyword evidence="1" id="KW-0472">Membrane</keyword>
<keyword evidence="1" id="KW-1133">Transmembrane helix</keyword>